<organism evidence="1 2">
    <name type="scientific">Araneus ventricosus</name>
    <name type="common">Orbweaver spider</name>
    <name type="synonym">Epeira ventricosa</name>
    <dbReference type="NCBI Taxonomy" id="182803"/>
    <lineage>
        <taxon>Eukaryota</taxon>
        <taxon>Metazoa</taxon>
        <taxon>Ecdysozoa</taxon>
        <taxon>Arthropoda</taxon>
        <taxon>Chelicerata</taxon>
        <taxon>Arachnida</taxon>
        <taxon>Araneae</taxon>
        <taxon>Araneomorphae</taxon>
        <taxon>Entelegynae</taxon>
        <taxon>Araneoidea</taxon>
        <taxon>Araneidae</taxon>
        <taxon>Araneus</taxon>
    </lineage>
</organism>
<evidence type="ECO:0000313" key="1">
    <source>
        <dbReference type="EMBL" id="GBM58907.1"/>
    </source>
</evidence>
<name>A0A4Y2H0D5_ARAVE</name>
<reference evidence="1 2" key="1">
    <citation type="journal article" date="2019" name="Sci. Rep.">
        <title>Orb-weaving spider Araneus ventricosus genome elucidates the spidroin gene catalogue.</title>
        <authorList>
            <person name="Kono N."/>
            <person name="Nakamura H."/>
            <person name="Ohtoshi R."/>
            <person name="Moran D.A.P."/>
            <person name="Shinohara A."/>
            <person name="Yoshida Y."/>
            <person name="Fujiwara M."/>
            <person name="Mori M."/>
            <person name="Tomita M."/>
            <person name="Arakawa K."/>
        </authorList>
    </citation>
    <scope>NUCLEOTIDE SEQUENCE [LARGE SCALE GENOMIC DNA]</scope>
</reference>
<comment type="caution">
    <text evidence="1">The sequence shown here is derived from an EMBL/GenBank/DDBJ whole genome shotgun (WGS) entry which is preliminary data.</text>
</comment>
<proteinExistence type="predicted"/>
<dbReference type="Proteomes" id="UP000499080">
    <property type="component" value="Unassembled WGS sequence"/>
</dbReference>
<gene>
    <name evidence="1" type="ORF">AVEN_173239_1</name>
</gene>
<keyword evidence="2" id="KW-1185">Reference proteome</keyword>
<evidence type="ECO:0000313" key="2">
    <source>
        <dbReference type="Proteomes" id="UP000499080"/>
    </source>
</evidence>
<protein>
    <submittedName>
        <fullName evidence="1">Uncharacterized protein</fullName>
    </submittedName>
</protein>
<sequence length="140" mass="16115">MPLDQQPLGQDHKAGRSVLWPVMDDEIINERKNHLSWDVSIKWSDPIVSQRSSLRISNCSSVHRRDDLSLSVMCLRQNRKIPQVPKSGLSSGFELTEYNSSGFFVLTLLELSVQDDPTFGLERCRRFFWEPVKKPVWGSV</sequence>
<dbReference type="EMBL" id="BGPR01001655">
    <property type="protein sequence ID" value="GBM58907.1"/>
    <property type="molecule type" value="Genomic_DNA"/>
</dbReference>
<accession>A0A4Y2H0D5</accession>
<dbReference type="AlphaFoldDB" id="A0A4Y2H0D5"/>